<dbReference type="SMART" id="SM00347">
    <property type="entry name" value="HTH_MARR"/>
    <property type="match status" value="1"/>
</dbReference>
<dbReference type="PANTHER" id="PTHR42756">
    <property type="entry name" value="TRANSCRIPTIONAL REGULATOR, MARR"/>
    <property type="match status" value="1"/>
</dbReference>
<dbReference type="Pfam" id="PF12802">
    <property type="entry name" value="MarR_2"/>
    <property type="match status" value="1"/>
</dbReference>
<name>A0AAW7TAQ2_BURVI</name>
<dbReference type="PANTHER" id="PTHR42756:SF1">
    <property type="entry name" value="TRANSCRIPTIONAL REPRESSOR OF EMRAB OPERON"/>
    <property type="match status" value="1"/>
</dbReference>
<protein>
    <submittedName>
        <fullName evidence="5">MarR family winged helix-turn-helix transcriptional regulator</fullName>
    </submittedName>
</protein>
<keyword evidence="2" id="KW-0238">DNA-binding</keyword>
<dbReference type="InterPro" id="IPR036390">
    <property type="entry name" value="WH_DNA-bd_sf"/>
</dbReference>
<dbReference type="EMBL" id="JAUJRV010000044">
    <property type="protein sequence ID" value="MDN7799295.1"/>
    <property type="molecule type" value="Genomic_DNA"/>
</dbReference>
<keyword evidence="1" id="KW-0805">Transcription regulation</keyword>
<comment type="caution">
    <text evidence="5">The sequence shown here is derived from an EMBL/GenBank/DDBJ whole genome shotgun (WGS) entry which is preliminary data.</text>
</comment>
<evidence type="ECO:0000256" key="2">
    <source>
        <dbReference type="ARBA" id="ARBA00023125"/>
    </source>
</evidence>
<dbReference type="GO" id="GO:0003700">
    <property type="term" value="F:DNA-binding transcription factor activity"/>
    <property type="evidence" value="ECO:0007669"/>
    <property type="project" value="InterPro"/>
</dbReference>
<proteinExistence type="predicted"/>
<organism evidence="5 6">
    <name type="scientific">Burkholderia vietnamiensis</name>
    <dbReference type="NCBI Taxonomy" id="60552"/>
    <lineage>
        <taxon>Bacteria</taxon>
        <taxon>Pseudomonadati</taxon>
        <taxon>Pseudomonadota</taxon>
        <taxon>Betaproteobacteria</taxon>
        <taxon>Burkholderiales</taxon>
        <taxon>Burkholderiaceae</taxon>
        <taxon>Burkholderia</taxon>
        <taxon>Burkholderia cepacia complex</taxon>
    </lineage>
</organism>
<accession>A0AAW7TAQ2</accession>
<evidence type="ECO:0000256" key="3">
    <source>
        <dbReference type="ARBA" id="ARBA00023163"/>
    </source>
</evidence>
<reference evidence="5" key="1">
    <citation type="submission" date="2023-07" db="EMBL/GenBank/DDBJ databases">
        <title>A collection of bacterial strains from the Burkholderia cepacia Research Laboratory and Repository.</title>
        <authorList>
            <person name="Lipuma J."/>
            <person name="Spilker T."/>
            <person name="Caverly L."/>
        </authorList>
    </citation>
    <scope>NUCLEOTIDE SEQUENCE</scope>
    <source>
        <strain evidence="5">AU44268</strain>
    </source>
</reference>
<dbReference type="InterPro" id="IPR036388">
    <property type="entry name" value="WH-like_DNA-bd_sf"/>
</dbReference>
<gene>
    <name evidence="5" type="ORF">QZM33_30615</name>
</gene>
<evidence type="ECO:0000259" key="4">
    <source>
        <dbReference type="PROSITE" id="PS50995"/>
    </source>
</evidence>
<dbReference type="AlphaFoldDB" id="A0AAW7TAQ2"/>
<dbReference type="SUPFAM" id="SSF46785">
    <property type="entry name" value="Winged helix' DNA-binding domain"/>
    <property type="match status" value="1"/>
</dbReference>
<dbReference type="RefSeq" id="WP_301788890.1">
    <property type="nucleotide sequence ID" value="NZ_JAUJRV010000044.1"/>
</dbReference>
<dbReference type="Proteomes" id="UP001171620">
    <property type="component" value="Unassembled WGS sequence"/>
</dbReference>
<dbReference type="InterPro" id="IPR000835">
    <property type="entry name" value="HTH_MarR-typ"/>
</dbReference>
<dbReference type="PROSITE" id="PS50995">
    <property type="entry name" value="HTH_MARR_2"/>
    <property type="match status" value="1"/>
</dbReference>
<dbReference type="GO" id="GO:0003677">
    <property type="term" value="F:DNA binding"/>
    <property type="evidence" value="ECO:0007669"/>
    <property type="project" value="UniProtKB-KW"/>
</dbReference>
<evidence type="ECO:0000313" key="5">
    <source>
        <dbReference type="EMBL" id="MDN7799295.1"/>
    </source>
</evidence>
<keyword evidence="3" id="KW-0804">Transcription</keyword>
<evidence type="ECO:0000256" key="1">
    <source>
        <dbReference type="ARBA" id="ARBA00023015"/>
    </source>
</evidence>
<feature type="domain" description="HTH marR-type" evidence="4">
    <location>
        <begin position="25"/>
        <end position="157"/>
    </location>
</feature>
<evidence type="ECO:0000313" key="6">
    <source>
        <dbReference type="Proteomes" id="UP001171620"/>
    </source>
</evidence>
<sequence>MKGKNVERENTNAETDARVEYGFLRENFPFSIRLMRGFVRRESQRIFDEVGLLPGDASVMAILALNPGITQTRLCDALLLKKPQAAVILRGMADNGLIARKESSEDRRINTIRLTKKGEKMWERLRERIDEHNELILSPLSASERQSLNGIFAKIISGFETRSASGETISIDAD</sequence>
<dbReference type="PRINTS" id="PR00598">
    <property type="entry name" value="HTHMARR"/>
</dbReference>
<dbReference type="Gene3D" id="1.10.10.10">
    <property type="entry name" value="Winged helix-like DNA-binding domain superfamily/Winged helix DNA-binding domain"/>
    <property type="match status" value="1"/>
</dbReference>